<evidence type="ECO:0000259" key="1">
    <source>
        <dbReference type="Pfam" id="PF12362"/>
    </source>
</evidence>
<keyword evidence="3" id="KW-1185">Reference proteome</keyword>
<dbReference type="KEGG" id="lau:G293_02355"/>
<gene>
    <name evidence="2" type="ORF">G293_02355</name>
</gene>
<organism evidence="2 3">
    <name type="scientific">Candidatus Liberibacter africanus PTSAPSY</name>
    <dbReference type="NCBI Taxonomy" id="1277257"/>
    <lineage>
        <taxon>Bacteria</taxon>
        <taxon>Pseudomonadati</taxon>
        <taxon>Pseudomonadota</taxon>
        <taxon>Alphaproteobacteria</taxon>
        <taxon>Hyphomicrobiales</taxon>
        <taxon>Rhizobiaceae</taxon>
        <taxon>Liberibacter</taxon>
    </lineage>
</organism>
<dbReference type="STRING" id="1277257.G293_02355"/>
<dbReference type="RefSeq" id="WP_047264140.1">
    <property type="nucleotide sequence ID" value="NZ_CP004021.1"/>
</dbReference>
<dbReference type="PATRIC" id="fig|1277257.4.peg.510"/>
<name>A0A0G3I6H7_LIBAF</name>
<keyword evidence="2" id="KW-0548">Nucleotidyltransferase</keyword>
<sequence length="118" mass="13709">MAKQYRSCASNDCKGRLIALCEKNNDYKMKDMLLDFLHVVSFEPELGRVEVSFIKESPENFIENLVVNLKNWTGKDWEIIFSLGEYCENFEIDANIQSVRAIFPEAQVVCIRTIDHLE</sequence>
<evidence type="ECO:0000313" key="3">
    <source>
        <dbReference type="Proteomes" id="UP000035503"/>
    </source>
</evidence>
<dbReference type="Proteomes" id="UP000035503">
    <property type="component" value="Chromosome"/>
</dbReference>
<dbReference type="EC" id="2.7.7.7" evidence="2"/>
<dbReference type="EMBL" id="CP004021">
    <property type="protein sequence ID" value="AKK20103.1"/>
    <property type="molecule type" value="Genomic_DNA"/>
</dbReference>
<accession>A0A0G3I6H7</accession>
<reference evidence="2 3" key="1">
    <citation type="journal article" date="2015" name="Genome Announc.">
        <title>Complete Genome Sequence of 'Candidatus Liberibacter africanus,' a Bacterium Associated with Citrus Huanglongbing.</title>
        <authorList>
            <person name="Lin H."/>
            <person name="Pietersen G."/>
            <person name="Han C."/>
            <person name="Read D.A."/>
            <person name="Lou B."/>
            <person name="Gupta G."/>
            <person name="Civerolo E.L."/>
        </authorList>
    </citation>
    <scope>NUCLEOTIDE SEQUENCE [LARGE SCALE GENOMIC DNA]</scope>
    <source>
        <strain evidence="2 3">PTSAPSY</strain>
    </source>
</reference>
<feature type="domain" description="DNA polymerase III subunit gamma/ tau C-terminal" evidence="1">
    <location>
        <begin position="17"/>
        <end position="82"/>
    </location>
</feature>
<evidence type="ECO:0000313" key="2">
    <source>
        <dbReference type="EMBL" id="AKK20103.1"/>
    </source>
</evidence>
<dbReference type="GO" id="GO:0003887">
    <property type="term" value="F:DNA-directed DNA polymerase activity"/>
    <property type="evidence" value="ECO:0007669"/>
    <property type="project" value="UniProtKB-EC"/>
</dbReference>
<dbReference type="AlphaFoldDB" id="A0A0G3I6H7"/>
<protein>
    <submittedName>
        <fullName evidence="2">DNA polymerase III subunits gamma and tau</fullName>
        <ecNumber evidence="2">2.7.7.7</ecNumber>
    </submittedName>
</protein>
<dbReference type="OrthoDB" id="8273591at2"/>
<dbReference type="InterPro" id="IPR022107">
    <property type="entry name" value="DNA_pol_III_gamma/tau_C"/>
</dbReference>
<proteinExistence type="predicted"/>
<dbReference type="Pfam" id="PF12362">
    <property type="entry name" value="DUF3646"/>
    <property type="match status" value="1"/>
</dbReference>
<keyword evidence="2" id="KW-0808">Transferase</keyword>